<evidence type="ECO:0000313" key="2">
    <source>
        <dbReference type="EMBL" id="KAF2156655.1"/>
    </source>
</evidence>
<sequence length="61" mass="6752">MDRVLEESMKGIMGDRTRGANGSTTHVNKPGQELRVPDSAIKEGIKVVRKELEKVCELDAK</sequence>
<evidence type="ECO:0000313" key="3">
    <source>
        <dbReference type="Proteomes" id="UP000799439"/>
    </source>
</evidence>
<evidence type="ECO:0000256" key="1">
    <source>
        <dbReference type="SAM" id="MobiDB-lite"/>
    </source>
</evidence>
<accession>A0A9P4JBM5</accession>
<name>A0A9P4JBM5_9PEZI</name>
<dbReference type="AlphaFoldDB" id="A0A9P4JBM5"/>
<dbReference type="Proteomes" id="UP000799439">
    <property type="component" value="Unassembled WGS sequence"/>
</dbReference>
<reference evidence="2" key="1">
    <citation type="journal article" date="2020" name="Stud. Mycol.">
        <title>101 Dothideomycetes genomes: a test case for predicting lifestyles and emergence of pathogens.</title>
        <authorList>
            <person name="Haridas S."/>
            <person name="Albert R."/>
            <person name="Binder M."/>
            <person name="Bloem J."/>
            <person name="Labutti K."/>
            <person name="Salamov A."/>
            <person name="Andreopoulos B."/>
            <person name="Baker S."/>
            <person name="Barry K."/>
            <person name="Bills G."/>
            <person name="Bluhm B."/>
            <person name="Cannon C."/>
            <person name="Castanera R."/>
            <person name="Culley D."/>
            <person name="Daum C."/>
            <person name="Ezra D."/>
            <person name="Gonzalez J."/>
            <person name="Henrissat B."/>
            <person name="Kuo A."/>
            <person name="Liang C."/>
            <person name="Lipzen A."/>
            <person name="Lutzoni F."/>
            <person name="Magnuson J."/>
            <person name="Mondo S."/>
            <person name="Nolan M."/>
            <person name="Ohm R."/>
            <person name="Pangilinan J."/>
            <person name="Park H.-J."/>
            <person name="Ramirez L."/>
            <person name="Alfaro M."/>
            <person name="Sun H."/>
            <person name="Tritt A."/>
            <person name="Yoshinaga Y."/>
            <person name="Zwiers L.-H."/>
            <person name="Turgeon B."/>
            <person name="Goodwin S."/>
            <person name="Spatafora J."/>
            <person name="Crous P."/>
            <person name="Grigoriev I."/>
        </authorList>
    </citation>
    <scope>NUCLEOTIDE SEQUENCE</scope>
    <source>
        <strain evidence="2">CBS 260.36</strain>
    </source>
</reference>
<gene>
    <name evidence="2" type="ORF">K461DRAFT_272721</name>
</gene>
<comment type="caution">
    <text evidence="2">The sequence shown here is derived from an EMBL/GenBank/DDBJ whole genome shotgun (WGS) entry which is preliminary data.</text>
</comment>
<protein>
    <submittedName>
        <fullName evidence="2">Uncharacterized protein</fullName>
    </submittedName>
</protein>
<organism evidence="2 3">
    <name type="scientific">Myriangium duriaei CBS 260.36</name>
    <dbReference type="NCBI Taxonomy" id="1168546"/>
    <lineage>
        <taxon>Eukaryota</taxon>
        <taxon>Fungi</taxon>
        <taxon>Dikarya</taxon>
        <taxon>Ascomycota</taxon>
        <taxon>Pezizomycotina</taxon>
        <taxon>Dothideomycetes</taxon>
        <taxon>Dothideomycetidae</taxon>
        <taxon>Myriangiales</taxon>
        <taxon>Myriangiaceae</taxon>
        <taxon>Myriangium</taxon>
    </lineage>
</organism>
<feature type="region of interest" description="Disordered" evidence="1">
    <location>
        <begin position="1"/>
        <end position="34"/>
    </location>
</feature>
<feature type="compositionally biased region" description="Basic and acidic residues" evidence="1">
    <location>
        <begin position="1"/>
        <end position="18"/>
    </location>
</feature>
<dbReference type="OrthoDB" id="5355007at2759"/>
<keyword evidence="3" id="KW-1185">Reference proteome</keyword>
<proteinExistence type="predicted"/>
<dbReference type="EMBL" id="ML996081">
    <property type="protein sequence ID" value="KAF2156655.1"/>
    <property type="molecule type" value="Genomic_DNA"/>
</dbReference>